<name>T1JY04_TETUR</name>
<keyword evidence="1" id="KW-0472">Membrane</keyword>
<dbReference type="EMBL" id="CAEY01000837">
    <property type="status" value="NOT_ANNOTATED_CDS"/>
    <property type="molecule type" value="Genomic_DNA"/>
</dbReference>
<keyword evidence="3" id="KW-1185">Reference proteome</keyword>
<evidence type="ECO:0000313" key="2">
    <source>
        <dbReference type="EnsemblMetazoa" id="tetur02g13880.1"/>
    </source>
</evidence>
<evidence type="ECO:0000313" key="3">
    <source>
        <dbReference type="Proteomes" id="UP000015104"/>
    </source>
</evidence>
<proteinExistence type="predicted"/>
<sequence>MSEVFLSIGVLCYAALTRLTGRYITELDSVYMPELASHVNAPFTRPNKMSSNEPILELKTNSASKTILTGLFGFLVLLDGIRLLTAIVSLSGSDIGLTLISLAIDGLLFMAVIRRWKFILKISRFVIMLLIILCSFLAIFGIFGIIKESDEEKKIYLIVPEAVLAIEILCYALSAWLVGKYITSELTDG</sequence>
<dbReference type="AlphaFoldDB" id="T1JY04"/>
<dbReference type="HOGENOM" id="CLU_1436147_0_0_1"/>
<reference evidence="3" key="1">
    <citation type="submission" date="2011-08" db="EMBL/GenBank/DDBJ databases">
        <authorList>
            <person name="Rombauts S."/>
        </authorList>
    </citation>
    <scope>NUCLEOTIDE SEQUENCE</scope>
    <source>
        <strain evidence="3">London</strain>
    </source>
</reference>
<protein>
    <submittedName>
        <fullName evidence="2">Uncharacterized protein</fullName>
    </submittedName>
</protein>
<feature type="transmembrane region" description="Helical" evidence="1">
    <location>
        <begin position="95"/>
        <end position="113"/>
    </location>
</feature>
<feature type="transmembrane region" description="Helical" evidence="1">
    <location>
        <begin position="125"/>
        <end position="146"/>
    </location>
</feature>
<evidence type="ECO:0000256" key="1">
    <source>
        <dbReference type="SAM" id="Phobius"/>
    </source>
</evidence>
<keyword evidence="1" id="KW-0812">Transmembrane</keyword>
<organism evidence="2 3">
    <name type="scientific">Tetranychus urticae</name>
    <name type="common">Two-spotted spider mite</name>
    <dbReference type="NCBI Taxonomy" id="32264"/>
    <lineage>
        <taxon>Eukaryota</taxon>
        <taxon>Metazoa</taxon>
        <taxon>Ecdysozoa</taxon>
        <taxon>Arthropoda</taxon>
        <taxon>Chelicerata</taxon>
        <taxon>Arachnida</taxon>
        <taxon>Acari</taxon>
        <taxon>Acariformes</taxon>
        <taxon>Trombidiformes</taxon>
        <taxon>Prostigmata</taxon>
        <taxon>Eleutherengona</taxon>
        <taxon>Raphignathae</taxon>
        <taxon>Tetranychoidea</taxon>
        <taxon>Tetranychidae</taxon>
        <taxon>Tetranychus</taxon>
    </lineage>
</organism>
<reference evidence="2" key="2">
    <citation type="submission" date="2015-06" db="UniProtKB">
        <authorList>
            <consortium name="EnsemblMetazoa"/>
        </authorList>
    </citation>
    <scope>IDENTIFICATION</scope>
</reference>
<accession>T1JY04</accession>
<dbReference type="EnsemblMetazoa" id="tetur02g13880.1">
    <property type="protein sequence ID" value="tetur02g13880.1"/>
    <property type="gene ID" value="tetur02g13880"/>
</dbReference>
<feature type="transmembrane region" description="Helical" evidence="1">
    <location>
        <begin position="67"/>
        <end position="89"/>
    </location>
</feature>
<dbReference type="Proteomes" id="UP000015104">
    <property type="component" value="Unassembled WGS sequence"/>
</dbReference>
<feature type="transmembrane region" description="Helical" evidence="1">
    <location>
        <begin position="158"/>
        <end position="178"/>
    </location>
</feature>
<keyword evidence="1" id="KW-1133">Transmembrane helix</keyword>